<feature type="transmembrane region" description="Helical" evidence="5">
    <location>
        <begin position="251"/>
        <end position="271"/>
    </location>
</feature>
<reference evidence="8" key="1">
    <citation type="submission" date="2017-02" db="EMBL/GenBank/DDBJ databases">
        <authorList>
            <person name="Varghese N."/>
            <person name="Submissions S."/>
        </authorList>
    </citation>
    <scope>NUCLEOTIDE SEQUENCE [LARGE SCALE GENOMIC DNA]</scope>
    <source>
        <strain evidence="8">DSM 3072</strain>
    </source>
</reference>
<dbReference type="PANTHER" id="PTHR23514:SF13">
    <property type="entry name" value="INNER MEMBRANE PROTEIN YBJJ"/>
    <property type="match status" value="1"/>
</dbReference>
<feature type="transmembrane region" description="Helical" evidence="5">
    <location>
        <begin position="12"/>
        <end position="31"/>
    </location>
</feature>
<sequence length="412" mass="44230">MTKKENRRLKISNLSSFIVLGFLEAAWAPMVPYIKARFSLDEGALGLLLLCTGIGAFIALPVVSSLTNRFGCKKVMQICAVFFALTLIMLSVSPTLALTAILLLIFGALTVGLDVASNINAVIVESELKKPLMSGFHGGYSVGTLAGSAFMSAMLSVGISLFFGTSAVFALMMFITFTYCGHLINDVKAYESKKKEADAEGSKEETSEKKQRRIPMLVIIIGCMCFIMYALEGAVMSWSGVFANQERGIDISSAGFIYSFFAISMTIMRLVGNRIVVNLGRKITVVTGSLLVAAGWIITVIVPNIYGTCIGFLLVGFGAANIVPQLVSFAGTIKNFPVHDTIAFINALGYSGILLGPVVIGFTSKMYSLPATFVGIGVSALIVGLIAFKVVTDEGLETKKKLKLLEREKHNQ</sequence>
<feature type="transmembrane region" description="Helical" evidence="5">
    <location>
        <begin position="75"/>
        <end position="92"/>
    </location>
</feature>
<evidence type="ECO:0000256" key="3">
    <source>
        <dbReference type="ARBA" id="ARBA00022989"/>
    </source>
</evidence>
<protein>
    <submittedName>
        <fullName evidence="7">Predicted arabinose efflux permease, MFS family</fullName>
    </submittedName>
</protein>
<keyword evidence="3 5" id="KW-1133">Transmembrane helix</keyword>
<feature type="domain" description="Major facilitator superfamily (MFS) profile" evidence="6">
    <location>
        <begin position="1"/>
        <end position="395"/>
    </location>
</feature>
<dbReference type="GO" id="GO:0022857">
    <property type="term" value="F:transmembrane transporter activity"/>
    <property type="evidence" value="ECO:0007669"/>
    <property type="project" value="InterPro"/>
</dbReference>
<dbReference type="SUPFAM" id="SSF103473">
    <property type="entry name" value="MFS general substrate transporter"/>
    <property type="match status" value="1"/>
</dbReference>
<dbReference type="Gene3D" id="1.20.1250.20">
    <property type="entry name" value="MFS general substrate transporter like domains"/>
    <property type="match status" value="2"/>
</dbReference>
<evidence type="ECO:0000256" key="2">
    <source>
        <dbReference type="ARBA" id="ARBA00022692"/>
    </source>
</evidence>
<keyword evidence="8" id="KW-1185">Reference proteome</keyword>
<organism evidence="7 8">
    <name type="scientific">Succinivibrio dextrinosolvens DSM 3072</name>
    <dbReference type="NCBI Taxonomy" id="1123324"/>
    <lineage>
        <taxon>Bacteria</taxon>
        <taxon>Pseudomonadati</taxon>
        <taxon>Pseudomonadota</taxon>
        <taxon>Gammaproteobacteria</taxon>
        <taxon>Aeromonadales</taxon>
        <taxon>Succinivibrionaceae</taxon>
        <taxon>Succinivibrio</taxon>
    </lineage>
</organism>
<dbReference type="InterPro" id="IPR036259">
    <property type="entry name" value="MFS_trans_sf"/>
</dbReference>
<feature type="transmembrane region" description="Helical" evidence="5">
    <location>
        <begin position="369"/>
        <end position="391"/>
    </location>
</feature>
<feature type="transmembrane region" description="Helical" evidence="5">
    <location>
        <begin position="283"/>
        <end position="306"/>
    </location>
</feature>
<dbReference type="STRING" id="83771.SAMN02910357_01424"/>
<dbReference type="PANTHER" id="PTHR23514">
    <property type="entry name" value="BYPASS OF STOP CODON PROTEIN 6"/>
    <property type="match status" value="1"/>
</dbReference>
<gene>
    <name evidence="7" type="ORF">SAMN02745213_00803</name>
</gene>
<name>A0A1T4V500_9GAMM</name>
<dbReference type="InterPro" id="IPR020846">
    <property type="entry name" value="MFS_dom"/>
</dbReference>
<evidence type="ECO:0000313" key="7">
    <source>
        <dbReference type="EMBL" id="SKA60068.1"/>
    </source>
</evidence>
<feature type="transmembrane region" description="Helical" evidence="5">
    <location>
        <begin position="98"/>
        <end position="123"/>
    </location>
</feature>
<dbReference type="RefSeq" id="WP_078928343.1">
    <property type="nucleotide sequence ID" value="NZ_FUXX01000009.1"/>
</dbReference>
<evidence type="ECO:0000256" key="1">
    <source>
        <dbReference type="ARBA" id="ARBA00004141"/>
    </source>
</evidence>
<dbReference type="Pfam" id="PF07690">
    <property type="entry name" value="MFS_1"/>
    <property type="match status" value="1"/>
</dbReference>
<keyword evidence="2 5" id="KW-0812">Transmembrane</keyword>
<dbReference type="PROSITE" id="PS50850">
    <property type="entry name" value="MFS"/>
    <property type="match status" value="1"/>
</dbReference>
<dbReference type="Proteomes" id="UP000242432">
    <property type="component" value="Unassembled WGS sequence"/>
</dbReference>
<dbReference type="CDD" id="cd17393">
    <property type="entry name" value="MFS_MosC_like"/>
    <property type="match status" value="1"/>
</dbReference>
<keyword evidence="4 5" id="KW-0472">Membrane</keyword>
<feature type="transmembrane region" description="Helical" evidence="5">
    <location>
        <begin position="343"/>
        <end position="363"/>
    </location>
</feature>
<evidence type="ECO:0000259" key="6">
    <source>
        <dbReference type="PROSITE" id="PS50850"/>
    </source>
</evidence>
<evidence type="ECO:0000256" key="5">
    <source>
        <dbReference type="SAM" id="Phobius"/>
    </source>
</evidence>
<feature type="transmembrane region" description="Helical" evidence="5">
    <location>
        <begin position="312"/>
        <end position="331"/>
    </location>
</feature>
<dbReference type="AlphaFoldDB" id="A0A1T4V500"/>
<proteinExistence type="predicted"/>
<dbReference type="GO" id="GO:0016020">
    <property type="term" value="C:membrane"/>
    <property type="evidence" value="ECO:0007669"/>
    <property type="project" value="UniProtKB-SubCell"/>
</dbReference>
<dbReference type="InterPro" id="IPR011701">
    <property type="entry name" value="MFS"/>
</dbReference>
<feature type="transmembrane region" description="Helical" evidence="5">
    <location>
        <begin position="161"/>
        <end position="184"/>
    </location>
</feature>
<comment type="subcellular location">
    <subcellularLocation>
        <location evidence="1">Membrane</location>
        <topology evidence="1">Multi-pass membrane protein</topology>
    </subcellularLocation>
</comment>
<dbReference type="InterPro" id="IPR051788">
    <property type="entry name" value="MFS_Transporter"/>
</dbReference>
<evidence type="ECO:0000313" key="8">
    <source>
        <dbReference type="Proteomes" id="UP000242432"/>
    </source>
</evidence>
<feature type="transmembrane region" description="Helical" evidence="5">
    <location>
        <begin position="43"/>
        <end position="63"/>
    </location>
</feature>
<dbReference type="EMBL" id="FUXX01000009">
    <property type="protein sequence ID" value="SKA60068.1"/>
    <property type="molecule type" value="Genomic_DNA"/>
</dbReference>
<feature type="transmembrane region" description="Helical" evidence="5">
    <location>
        <begin position="214"/>
        <end position="231"/>
    </location>
</feature>
<evidence type="ECO:0000256" key="4">
    <source>
        <dbReference type="ARBA" id="ARBA00023136"/>
    </source>
</evidence>
<feature type="transmembrane region" description="Helical" evidence="5">
    <location>
        <begin position="135"/>
        <end position="155"/>
    </location>
</feature>
<accession>A0A1T4V500</accession>